<keyword evidence="3" id="KW-1185">Reference proteome</keyword>
<gene>
    <name evidence="2" type="ORF">GCM10009039_19080</name>
</gene>
<feature type="transmembrane region" description="Helical" evidence="1">
    <location>
        <begin position="37"/>
        <end position="60"/>
    </location>
</feature>
<dbReference type="Pfam" id="PF04240">
    <property type="entry name" value="Caroten_synth"/>
    <property type="match status" value="1"/>
</dbReference>
<keyword evidence="1" id="KW-1133">Transmembrane helix</keyword>
<evidence type="ECO:0000313" key="3">
    <source>
        <dbReference type="Proteomes" id="UP000607197"/>
    </source>
</evidence>
<organism evidence="2 3">
    <name type="scientific">Halocalculus aciditolerans</name>
    <dbReference type="NCBI Taxonomy" id="1383812"/>
    <lineage>
        <taxon>Archaea</taxon>
        <taxon>Methanobacteriati</taxon>
        <taxon>Methanobacteriota</taxon>
        <taxon>Stenosarchaea group</taxon>
        <taxon>Halobacteria</taxon>
        <taxon>Halobacteriales</taxon>
        <taxon>Halobacteriaceae</taxon>
        <taxon>Halocalculus</taxon>
    </lineage>
</organism>
<name>A0A830F3Y7_9EURY</name>
<evidence type="ECO:0008006" key="4">
    <source>
        <dbReference type="Google" id="ProtNLM"/>
    </source>
</evidence>
<feature type="transmembrane region" description="Helical" evidence="1">
    <location>
        <begin position="67"/>
        <end position="87"/>
    </location>
</feature>
<protein>
    <recommendedName>
        <fullName evidence="4">Carotenoid biosynthesis protein</fullName>
    </recommendedName>
</protein>
<dbReference type="OrthoDB" id="107798at2157"/>
<dbReference type="AlphaFoldDB" id="A0A830F3Y7"/>
<sequence length="163" mass="17470">MARSHRSHPSHRSLITALFAALVAVHAGLSWPPALVVAFFSGGMALAFLAEAVGVALGLVRHHTRPRVAGVPLHVVAAWPAVGYLAYRFARVFVPADARAVLVAALVATAVDAFLDPLGVDAEAWSYPDHPLSGLRFRGVPWWNAVAWFVLVALTASIPLLWR</sequence>
<keyword evidence="1" id="KW-0472">Membrane</keyword>
<accession>A0A830F3Y7</accession>
<evidence type="ECO:0000256" key="1">
    <source>
        <dbReference type="SAM" id="Phobius"/>
    </source>
</evidence>
<reference evidence="2" key="2">
    <citation type="submission" date="2020-09" db="EMBL/GenBank/DDBJ databases">
        <authorList>
            <person name="Sun Q."/>
            <person name="Ohkuma M."/>
        </authorList>
    </citation>
    <scope>NUCLEOTIDE SEQUENCE</scope>
    <source>
        <strain evidence="2">JCM 19596</strain>
    </source>
</reference>
<comment type="caution">
    <text evidence="2">The sequence shown here is derived from an EMBL/GenBank/DDBJ whole genome shotgun (WGS) entry which is preliminary data.</text>
</comment>
<dbReference type="Proteomes" id="UP000607197">
    <property type="component" value="Unassembled WGS sequence"/>
</dbReference>
<evidence type="ECO:0000313" key="2">
    <source>
        <dbReference type="EMBL" id="GGL61101.1"/>
    </source>
</evidence>
<dbReference type="EMBL" id="BMPG01000002">
    <property type="protein sequence ID" value="GGL61101.1"/>
    <property type="molecule type" value="Genomic_DNA"/>
</dbReference>
<proteinExistence type="predicted"/>
<dbReference type="InterPro" id="IPR007354">
    <property type="entry name" value="CruF-like"/>
</dbReference>
<feature type="transmembrane region" description="Helical" evidence="1">
    <location>
        <begin position="142"/>
        <end position="162"/>
    </location>
</feature>
<dbReference type="RefSeq" id="WP_188978316.1">
    <property type="nucleotide sequence ID" value="NZ_BMPG01000002.1"/>
</dbReference>
<keyword evidence="1" id="KW-0812">Transmembrane</keyword>
<reference evidence="2" key="1">
    <citation type="journal article" date="2014" name="Int. J. Syst. Evol. Microbiol.">
        <title>Complete genome sequence of Corynebacterium casei LMG S-19264T (=DSM 44701T), isolated from a smear-ripened cheese.</title>
        <authorList>
            <consortium name="US DOE Joint Genome Institute (JGI-PGF)"/>
            <person name="Walter F."/>
            <person name="Albersmeier A."/>
            <person name="Kalinowski J."/>
            <person name="Ruckert C."/>
        </authorList>
    </citation>
    <scope>NUCLEOTIDE SEQUENCE</scope>
    <source>
        <strain evidence="2">JCM 19596</strain>
    </source>
</reference>